<feature type="transmembrane region" description="Helical" evidence="1">
    <location>
        <begin position="47"/>
        <end position="64"/>
    </location>
</feature>
<protein>
    <submittedName>
        <fullName evidence="2">Uncharacterized protein</fullName>
    </submittedName>
</protein>
<dbReference type="PATRIC" id="fig|1227482.3.peg.187"/>
<keyword evidence="1" id="KW-0812">Transmembrane</keyword>
<dbReference type="RefSeq" id="WP_008003000.1">
    <property type="nucleotide sequence ID" value="NZ_AOJG01000002.1"/>
</dbReference>
<accession>M0P2Y5</accession>
<organism evidence="2 3">
    <name type="scientific">Halorubrum lipolyticum DSM 21995</name>
    <dbReference type="NCBI Taxonomy" id="1227482"/>
    <lineage>
        <taxon>Archaea</taxon>
        <taxon>Methanobacteriati</taxon>
        <taxon>Methanobacteriota</taxon>
        <taxon>Stenosarchaea group</taxon>
        <taxon>Halobacteria</taxon>
        <taxon>Halobacteriales</taxon>
        <taxon>Haloferacaceae</taxon>
        <taxon>Halorubrum</taxon>
    </lineage>
</organism>
<evidence type="ECO:0000256" key="1">
    <source>
        <dbReference type="SAM" id="Phobius"/>
    </source>
</evidence>
<comment type="caution">
    <text evidence="2">The sequence shown here is derived from an EMBL/GenBank/DDBJ whole genome shotgun (WGS) entry which is preliminary data.</text>
</comment>
<gene>
    <name evidence="2" type="ORF">C469_00926</name>
</gene>
<keyword evidence="3" id="KW-1185">Reference proteome</keyword>
<proteinExistence type="predicted"/>
<dbReference type="STRING" id="1227482.C469_00926"/>
<dbReference type="AlphaFoldDB" id="M0P2Y5"/>
<evidence type="ECO:0000313" key="3">
    <source>
        <dbReference type="Proteomes" id="UP000011650"/>
    </source>
</evidence>
<evidence type="ECO:0000313" key="2">
    <source>
        <dbReference type="EMBL" id="EMA64446.1"/>
    </source>
</evidence>
<sequence>MDGPRRTYRRLDEWVSGFSRGGYALLVGVAAALSSFAVSLALGAPDYIFAVGIGLSLTAFNYWFDPNHREE</sequence>
<keyword evidence="1" id="KW-0472">Membrane</keyword>
<feature type="transmembrane region" description="Helical" evidence="1">
    <location>
        <begin position="21"/>
        <end position="41"/>
    </location>
</feature>
<reference evidence="2 3" key="1">
    <citation type="journal article" date="2014" name="PLoS Genet.">
        <title>Phylogenetically driven sequencing of extremely halophilic archaea reveals strategies for static and dynamic osmo-response.</title>
        <authorList>
            <person name="Becker E.A."/>
            <person name="Seitzer P.M."/>
            <person name="Tritt A."/>
            <person name="Larsen D."/>
            <person name="Krusor M."/>
            <person name="Yao A.I."/>
            <person name="Wu D."/>
            <person name="Madern D."/>
            <person name="Eisen J.A."/>
            <person name="Darling A.E."/>
            <person name="Facciotti M.T."/>
        </authorList>
    </citation>
    <scope>NUCLEOTIDE SEQUENCE [LARGE SCALE GENOMIC DNA]</scope>
    <source>
        <strain evidence="2 3">DSM 21995</strain>
    </source>
</reference>
<keyword evidence="1" id="KW-1133">Transmembrane helix</keyword>
<dbReference type="EMBL" id="AOJG01000002">
    <property type="protein sequence ID" value="EMA64446.1"/>
    <property type="molecule type" value="Genomic_DNA"/>
</dbReference>
<dbReference type="Proteomes" id="UP000011650">
    <property type="component" value="Unassembled WGS sequence"/>
</dbReference>
<name>M0P2Y5_9EURY</name>